<reference evidence="4" key="1">
    <citation type="journal article" date="2019" name="Int. J. Syst. Evol. Microbiol.">
        <title>The Global Catalogue of Microorganisms (GCM) 10K type strain sequencing project: providing services to taxonomists for standard genome sequencing and annotation.</title>
        <authorList>
            <consortium name="The Broad Institute Genomics Platform"/>
            <consortium name="The Broad Institute Genome Sequencing Center for Infectious Disease"/>
            <person name="Wu L."/>
            <person name="Ma J."/>
        </authorList>
    </citation>
    <scope>NUCLEOTIDE SEQUENCE [LARGE SCALE GENOMIC DNA]</scope>
    <source>
        <strain evidence="4">JCM 18303</strain>
    </source>
</reference>
<sequence>MHTPAERIPRLVQELDELGRRMYWIRQELVSLAVAAPPPGPLPTQPRAQAAAGPAEGAARGTATAGPARTAGPVGAGEADGSARAEAEGAEGASPGGGAEGASPGEGADGALPGGGVEGPRPGGGVDGPGGADGGRLLAWAGGSITLVGVVMFLVLAASRGWLGPVARLVAGGLLGLVLVGAAAWTHRRPEGHTGALALAATGFATLYLTLGAATGYYRYLAEPVGLGLGLLTVGAGLALADRWRSELLAAGTVLGVDVLTAVVADGAWPLTVWLVLVPQLAAAAVVARRGWPVLALVAAVFPVLYGAITVLAGGAADTARVAAVLGVFLVGSGVALLGKVSPVAFAAAAVPALAMAVRLGEWRGALLAGAVGVCALGAARYRPARLAGVLVGAAAMFQATALPLDGAALSGVLLGQGLVLTVLAVRTGHVLPRYLGAGYGLVGLGLAVARDAPAHALLVFPAEPYLVLGRPDRSAMATGLALAVLSLLLAVAAGCADRRWWVPAGAVGLYGAAGTVILLALLVAPTRAGFLTGHAVTTVSWALVALAMLARGVASRAWRVVGLVLMGATAAKLLLFDLLALDGMVRVAAFVGAGLLMLFAGGRYARLVAAARLPGT</sequence>
<feature type="transmembrane region" description="Helical" evidence="2">
    <location>
        <begin position="197"/>
        <end position="218"/>
    </location>
</feature>
<feature type="transmembrane region" description="Helical" evidence="2">
    <location>
        <begin position="295"/>
        <end position="317"/>
    </location>
</feature>
<feature type="transmembrane region" description="Helical" evidence="2">
    <location>
        <begin position="137"/>
        <end position="159"/>
    </location>
</feature>
<proteinExistence type="predicted"/>
<feature type="region of interest" description="Disordered" evidence="1">
    <location>
        <begin position="37"/>
        <end position="130"/>
    </location>
</feature>
<feature type="transmembrane region" description="Helical" evidence="2">
    <location>
        <begin position="501"/>
        <end position="525"/>
    </location>
</feature>
<feature type="transmembrane region" description="Helical" evidence="2">
    <location>
        <begin position="588"/>
        <end position="606"/>
    </location>
</feature>
<feature type="transmembrane region" description="Helical" evidence="2">
    <location>
        <begin position="531"/>
        <end position="551"/>
    </location>
</feature>
<keyword evidence="2" id="KW-0472">Membrane</keyword>
<dbReference type="RefSeq" id="WP_185065652.1">
    <property type="nucleotide sequence ID" value="NZ_BAABJP010000068.1"/>
</dbReference>
<feature type="transmembrane region" description="Helical" evidence="2">
    <location>
        <begin position="438"/>
        <end position="463"/>
    </location>
</feature>
<evidence type="ECO:0000256" key="1">
    <source>
        <dbReference type="SAM" id="MobiDB-lite"/>
    </source>
</evidence>
<feature type="transmembrane region" description="Helical" evidence="2">
    <location>
        <begin position="165"/>
        <end position="185"/>
    </location>
</feature>
<feature type="transmembrane region" description="Helical" evidence="2">
    <location>
        <begin position="475"/>
        <end position="494"/>
    </location>
</feature>
<feature type="compositionally biased region" description="Low complexity" evidence="1">
    <location>
        <begin position="101"/>
        <end position="111"/>
    </location>
</feature>
<evidence type="ECO:0000313" key="4">
    <source>
        <dbReference type="Proteomes" id="UP001428817"/>
    </source>
</evidence>
<feature type="transmembrane region" description="Helical" evidence="2">
    <location>
        <begin position="558"/>
        <end position="582"/>
    </location>
</feature>
<feature type="transmembrane region" description="Helical" evidence="2">
    <location>
        <begin position="363"/>
        <end position="382"/>
    </location>
</feature>
<organism evidence="3 4">
    <name type="scientific">Pseudonocardia eucalypti</name>
    <dbReference type="NCBI Taxonomy" id="648755"/>
    <lineage>
        <taxon>Bacteria</taxon>
        <taxon>Bacillati</taxon>
        <taxon>Actinomycetota</taxon>
        <taxon>Actinomycetes</taxon>
        <taxon>Pseudonocardiales</taxon>
        <taxon>Pseudonocardiaceae</taxon>
        <taxon>Pseudonocardia</taxon>
    </lineage>
</organism>
<dbReference type="Proteomes" id="UP001428817">
    <property type="component" value="Unassembled WGS sequence"/>
</dbReference>
<gene>
    <name evidence="3" type="ORF">GCM10023321_83330</name>
</gene>
<keyword evidence="2" id="KW-0812">Transmembrane</keyword>
<feature type="transmembrane region" description="Helical" evidence="2">
    <location>
        <begin position="224"/>
        <end position="241"/>
    </location>
</feature>
<keyword evidence="4" id="KW-1185">Reference proteome</keyword>
<protein>
    <submittedName>
        <fullName evidence="3">DUF2339 domain-containing protein</fullName>
    </submittedName>
</protein>
<feature type="compositionally biased region" description="Low complexity" evidence="1">
    <location>
        <begin position="45"/>
        <end position="80"/>
    </location>
</feature>
<name>A0ABP9REU4_9PSEU</name>
<comment type="caution">
    <text evidence="3">The sequence shown here is derived from an EMBL/GenBank/DDBJ whole genome shotgun (WGS) entry which is preliminary data.</text>
</comment>
<evidence type="ECO:0000256" key="2">
    <source>
        <dbReference type="SAM" id="Phobius"/>
    </source>
</evidence>
<dbReference type="Pfam" id="PF10101">
    <property type="entry name" value="DUF2339"/>
    <property type="match status" value="1"/>
</dbReference>
<feature type="transmembrane region" description="Helical" evidence="2">
    <location>
        <begin position="323"/>
        <end position="351"/>
    </location>
</feature>
<accession>A0ABP9REU4</accession>
<evidence type="ECO:0000313" key="3">
    <source>
        <dbReference type="EMBL" id="GAA5176018.1"/>
    </source>
</evidence>
<dbReference type="InterPro" id="IPR019286">
    <property type="entry name" value="DUF2339_TM"/>
</dbReference>
<feature type="transmembrane region" description="Helical" evidence="2">
    <location>
        <begin position="402"/>
        <end position="426"/>
    </location>
</feature>
<dbReference type="EMBL" id="BAABJP010000068">
    <property type="protein sequence ID" value="GAA5176018.1"/>
    <property type="molecule type" value="Genomic_DNA"/>
</dbReference>
<feature type="compositionally biased region" description="Gly residues" evidence="1">
    <location>
        <begin position="112"/>
        <end position="130"/>
    </location>
</feature>
<keyword evidence="2" id="KW-1133">Transmembrane helix</keyword>